<keyword evidence="3" id="KW-1185">Reference proteome</keyword>
<dbReference type="STRING" id="930146.SAMN05192533_107113"/>
<evidence type="ECO:0000313" key="2">
    <source>
        <dbReference type="EMBL" id="SEM95102.1"/>
    </source>
</evidence>
<dbReference type="RefSeq" id="WP_090745298.1">
    <property type="nucleotide sequence ID" value="NZ_FOBW01000007.1"/>
</dbReference>
<evidence type="ECO:0000313" key="3">
    <source>
        <dbReference type="Proteomes" id="UP000198553"/>
    </source>
</evidence>
<protein>
    <submittedName>
        <fullName evidence="2">Acetyltransferase (GNAT) domain-containing protein</fullName>
    </submittedName>
</protein>
<evidence type="ECO:0000259" key="1">
    <source>
        <dbReference type="PROSITE" id="PS51186"/>
    </source>
</evidence>
<dbReference type="Pfam" id="PF13673">
    <property type="entry name" value="Acetyltransf_10"/>
    <property type="match status" value="1"/>
</dbReference>
<accession>A0A1H8CJI7</accession>
<sequence length="159" mass="18057">MKNIESNSYVDFLDIRDYAIAGQIFSLQQSAYQVEAKLIGTQKIPPLMETLEQLMDCGETFLGYYEQEELIGALSYKRKGGEVDIYRMMVNPDHFRKGIAKNLLYDLERRHGDVKQILISTGAQNLPAVKLYEKLGFIVIGDTVVCEGLILSRFLKIKG</sequence>
<dbReference type="CDD" id="cd04301">
    <property type="entry name" value="NAT_SF"/>
    <property type="match status" value="1"/>
</dbReference>
<dbReference type="Proteomes" id="UP000198553">
    <property type="component" value="Unassembled WGS sequence"/>
</dbReference>
<dbReference type="AlphaFoldDB" id="A0A1H8CJI7"/>
<dbReference type="SUPFAM" id="SSF55729">
    <property type="entry name" value="Acyl-CoA N-acyltransferases (Nat)"/>
    <property type="match status" value="1"/>
</dbReference>
<gene>
    <name evidence="2" type="ORF">SAMN05192533_107113</name>
</gene>
<dbReference type="Gene3D" id="3.40.630.30">
    <property type="match status" value="1"/>
</dbReference>
<dbReference type="GO" id="GO:0016747">
    <property type="term" value="F:acyltransferase activity, transferring groups other than amino-acyl groups"/>
    <property type="evidence" value="ECO:0007669"/>
    <property type="project" value="InterPro"/>
</dbReference>
<organism evidence="2 3">
    <name type="scientific">Mesobacillus persicus</name>
    <dbReference type="NCBI Taxonomy" id="930146"/>
    <lineage>
        <taxon>Bacteria</taxon>
        <taxon>Bacillati</taxon>
        <taxon>Bacillota</taxon>
        <taxon>Bacilli</taxon>
        <taxon>Bacillales</taxon>
        <taxon>Bacillaceae</taxon>
        <taxon>Mesobacillus</taxon>
    </lineage>
</organism>
<name>A0A1H8CJI7_9BACI</name>
<proteinExistence type="predicted"/>
<reference evidence="3" key="1">
    <citation type="submission" date="2016-10" db="EMBL/GenBank/DDBJ databases">
        <authorList>
            <person name="Varghese N."/>
            <person name="Submissions S."/>
        </authorList>
    </citation>
    <scope>NUCLEOTIDE SEQUENCE [LARGE SCALE GENOMIC DNA]</scope>
    <source>
        <strain evidence="3">B48,IBRC-M 10115,DSM 25386,CECT 8001</strain>
    </source>
</reference>
<feature type="domain" description="N-acetyltransferase" evidence="1">
    <location>
        <begin position="13"/>
        <end position="156"/>
    </location>
</feature>
<dbReference type="InterPro" id="IPR016181">
    <property type="entry name" value="Acyl_CoA_acyltransferase"/>
</dbReference>
<keyword evidence="2" id="KW-0808">Transferase</keyword>
<dbReference type="OrthoDB" id="46888at2"/>
<dbReference type="InterPro" id="IPR000182">
    <property type="entry name" value="GNAT_dom"/>
</dbReference>
<dbReference type="PROSITE" id="PS51186">
    <property type="entry name" value="GNAT"/>
    <property type="match status" value="1"/>
</dbReference>
<dbReference type="EMBL" id="FOBW01000007">
    <property type="protein sequence ID" value="SEM95102.1"/>
    <property type="molecule type" value="Genomic_DNA"/>
</dbReference>